<feature type="domain" description="HTH araC/xylS-type" evidence="4">
    <location>
        <begin position="140"/>
        <end position="237"/>
    </location>
</feature>
<keyword evidence="1" id="KW-0805">Transcription regulation</keyword>
<dbReference type="InterPro" id="IPR013656">
    <property type="entry name" value="PAS_4"/>
</dbReference>
<dbReference type="Gene3D" id="1.10.10.60">
    <property type="entry name" value="Homeodomain-like"/>
    <property type="match status" value="1"/>
</dbReference>
<reference evidence="5" key="1">
    <citation type="submission" date="2019-02" db="EMBL/GenBank/DDBJ databases">
        <authorList>
            <person name="Li S.-H."/>
        </authorList>
    </citation>
    <scope>NUCLEOTIDE SEQUENCE</scope>
    <source>
        <strain evidence="5">IMCC11814</strain>
    </source>
</reference>
<keyword evidence="2" id="KW-0238">DNA-binding</keyword>
<dbReference type="SUPFAM" id="SSF46689">
    <property type="entry name" value="Homeodomain-like"/>
    <property type="match status" value="2"/>
</dbReference>
<dbReference type="EMBL" id="SHNO01000001">
    <property type="protein sequence ID" value="MCX2976449.1"/>
    <property type="molecule type" value="Genomic_DNA"/>
</dbReference>
<dbReference type="InterPro" id="IPR018060">
    <property type="entry name" value="HTH_AraC"/>
</dbReference>
<evidence type="ECO:0000313" key="5">
    <source>
        <dbReference type="EMBL" id="MCX2976449.1"/>
    </source>
</evidence>
<dbReference type="InterPro" id="IPR009057">
    <property type="entry name" value="Homeodomain-like_sf"/>
</dbReference>
<dbReference type="InterPro" id="IPR035965">
    <property type="entry name" value="PAS-like_dom_sf"/>
</dbReference>
<sequence>MSKLVFSSLAGAEQSFAVLDLIPDTHAWLKDNHGRFVYGNRLFYERFGFRSLQGLLGKCDYDIAPRHLAEKYVSDDSHVLEGGIVSNRLELILAAGGSGDWFLTSKWPVHDPQNDILGTFGLSRHLNRTESNTTPFQELRAPVDYISRHFNHPITVKSLASACNISVSALERRFRKHLGKTPRQYINEVRLDNVRQLLRETDKAIGVIAQEIGFADHSHMTRAYKKNFGITPKEERG</sequence>
<protein>
    <submittedName>
        <fullName evidence="5">Helix-turn-helix domain-containing protein</fullName>
    </submittedName>
</protein>
<accession>A0ABT3T2G7</accession>
<evidence type="ECO:0000256" key="1">
    <source>
        <dbReference type="ARBA" id="ARBA00023015"/>
    </source>
</evidence>
<dbReference type="PROSITE" id="PS01124">
    <property type="entry name" value="HTH_ARAC_FAMILY_2"/>
    <property type="match status" value="1"/>
</dbReference>
<name>A0ABT3T2G7_9GAMM</name>
<evidence type="ECO:0000256" key="2">
    <source>
        <dbReference type="ARBA" id="ARBA00023125"/>
    </source>
</evidence>
<proteinExistence type="predicted"/>
<dbReference type="PANTHER" id="PTHR46796:SF13">
    <property type="entry name" value="HTH-TYPE TRANSCRIPTIONAL ACTIVATOR RHAS"/>
    <property type="match status" value="1"/>
</dbReference>
<keyword evidence="3" id="KW-0804">Transcription</keyword>
<evidence type="ECO:0000259" key="4">
    <source>
        <dbReference type="PROSITE" id="PS01124"/>
    </source>
</evidence>
<dbReference type="Proteomes" id="UP001143304">
    <property type="component" value="Unassembled WGS sequence"/>
</dbReference>
<dbReference type="InterPro" id="IPR050204">
    <property type="entry name" value="AraC_XylS_family_regulators"/>
</dbReference>
<dbReference type="PANTHER" id="PTHR46796">
    <property type="entry name" value="HTH-TYPE TRANSCRIPTIONAL ACTIVATOR RHAS-RELATED"/>
    <property type="match status" value="1"/>
</dbReference>
<dbReference type="RefSeq" id="WP_279248200.1">
    <property type="nucleotide sequence ID" value="NZ_SHNO01000001.1"/>
</dbReference>
<dbReference type="Gene3D" id="3.30.450.20">
    <property type="entry name" value="PAS domain"/>
    <property type="match status" value="1"/>
</dbReference>
<gene>
    <name evidence="5" type="ORF">EYC82_03675</name>
</gene>
<evidence type="ECO:0000256" key="3">
    <source>
        <dbReference type="ARBA" id="ARBA00023163"/>
    </source>
</evidence>
<comment type="caution">
    <text evidence="5">The sequence shown here is derived from an EMBL/GenBank/DDBJ whole genome shotgun (WGS) entry which is preliminary data.</text>
</comment>
<organism evidence="5 6">
    <name type="scientific">Candidatus Marimicrobium litorale</name>
    <dbReference type="NCBI Taxonomy" id="2518991"/>
    <lineage>
        <taxon>Bacteria</taxon>
        <taxon>Pseudomonadati</taxon>
        <taxon>Pseudomonadota</taxon>
        <taxon>Gammaproteobacteria</taxon>
        <taxon>Cellvibrionales</taxon>
        <taxon>Halieaceae</taxon>
        <taxon>Marimicrobium</taxon>
    </lineage>
</organism>
<keyword evidence="6" id="KW-1185">Reference proteome</keyword>
<evidence type="ECO:0000313" key="6">
    <source>
        <dbReference type="Proteomes" id="UP001143304"/>
    </source>
</evidence>
<dbReference type="SMART" id="SM00342">
    <property type="entry name" value="HTH_ARAC"/>
    <property type="match status" value="1"/>
</dbReference>
<dbReference type="SUPFAM" id="SSF55785">
    <property type="entry name" value="PYP-like sensor domain (PAS domain)"/>
    <property type="match status" value="1"/>
</dbReference>
<dbReference type="Pfam" id="PF12833">
    <property type="entry name" value="HTH_18"/>
    <property type="match status" value="1"/>
</dbReference>
<dbReference type="Pfam" id="PF08448">
    <property type="entry name" value="PAS_4"/>
    <property type="match status" value="1"/>
</dbReference>